<feature type="domain" description="HicB-like antitoxin of toxin-antitoxin system" evidence="1">
    <location>
        <begin position="14"/>
        <end position="119"/>
    </location>
</feature>
<proteinExistence type="predicted"/>
<dbReference type="InterPro" id="IPR031807">
    <property type="entry name" value="HicB-like"/>
</dbReference>
<accession>A0ABY6H3M0</accession>
<evidence type="ECO:0000313" key="3">
    <source>
        <dbReference type="Proteomes" id="UP001163255"/>
    </source>
</evidence>
<sequence length="125" mass="13953">MTIPAQCNETYTTVSAADTFEKIVPMAREAAFSIMEEMALSGDLDLVAIAKANQQDYSNDPEYTDFKEWAFVDIDIDGVVGAQKRINISISDLLISHIDQIVRQSSQHRDRSDFISKAALNQLSH</sequence>
<evidence type="ECO:0000313" key="2">
    <source>
        <dbReference type="EMBL" id="UYM18823.1"/>
    </source>
</evidence>
<keyword evidence="3" id="KW-1185">Reference proteome</keyword>
<organism evidence="2 3">
    <name type="scientific">Endozoicomonas euniceicola</name>
    <dbReference type="NCBI Taxonomy" id="1234143"/>
    <lineage>
        <taxon>Bacteria</taxon>
        <taxon>Pseudomonadati</taxon>
        <taxon>Pseudomonadota</taxon>
        <taxon>Gammaproteobacteria</taxon>
        <taxon>Oceanospirillales</taxon>
        <taxon>Endozoicomonadaceae</taxon>
        <taxon>Endozoicomonas</taxon>
    </lineage>
</organism>
<dbReference type="RefSeq" id="WP_262601571.1">
    <property type="nucleotide sequence ID" value="NZ_CP103300.1"/>
</dbReference>
<dbReference type="EMBL" id="CP103300">
    <property type="protein sequence ID" value="UYM18823.1"/>
    <property type="molecule type" value="Genomic_DNA"/>
</dbReference>
<dbReference type="Proteomes" id="UP001163255">
    <property type="component" value="Chromosome"/>
</dbReference>
<gene>
    <name evidence="2" type="ORF">NX720_12710</name>
</gene>
<protein>
    <submittedName>
        <fullName evidence="2">Type II toxin-antitoxin system HicB family antitoxin</fullName>
    </submittedName>
</protein>
<name>A0ABY6H3M0_9GAMM</name>
<dbReference type="Pfam" id="PF15919">
    <property type="entry name" value="HicB_lk_antitox"/>
    <property type="match status" value="1"/>
</dbReference>
<reference evidence="2" key="1">
    <citation type="submission" date="2022-10" db="EMBL/GenBank/DDBJ databases">
        <title>Completed Genome Sequence of two octocoral isolated bacterium, Endozoicomonas euniceicola EF212T and Endozoicomonas gorgoniicola PS125T.</title>
        <authorList>
            <person name="Chiou Y.-J."/>
            <person name="Chen Y.-H."/>
        </authorList>
    </citation>
    <scope>NUCLEOTIDE SEQUENCE</scope>
    <source>
        <strain evidence="2">EF212</strain>
    </source>
</reference>
<evidence type="ECO:0000259" key="1">
    <source>
        <dbReference type="Pfam" id="PF15919"/>
    </source>
</evidence>